<dbReference type="Proteomes" id="UP000504724">
    <property type="component" value="Chromosome"/>
</dbReference>
<dbReference type="AlphaFoldDB" id="A0A7D4P2T8"/>
<dbReference type="PANTHER" id="PTHR43046">
    <property type="entry name" value="GDP-MANNOSE MANNOSYL HYDROLASE"/>
    <property type="match status" value="1"/>
</dbReference>
<gene>
    <name evidence="4" type="ORF">HQN79_00505</name>
</gene>
<feature type="domain" description="Nudix hydrolase" evidence="3">
    <location>
        <begin position="4"/>
        <end position="140"/>
    </location>
</feature>
<reference evidence="4 5" key="1">
    <citation type="submission" date="2020-05" db="EMBL/GenBank/DDBJ databases">
        <title>Thiomicrorhabdus sediminis sp.nov. and Thiomicrorhabdus xiamenensis sp.nov., novel sulfur-oxidizing bacteria isolated from coastal sediment.</title>
        <authorList>
            <person name="Liu X."/>
        </authorList>
    </citation>
    <scope>NUCLEOTIDE SEQUENCE [LARGE SCALE GENOMIC DNA]</scope>
    <source>
        <strain evidence="4 5">G2</strain>
    </source>
</reference>
<dbReference type="RefSeq" id="WP_173283747.1">
    <property type="nucleotide sequence ID" value="NZ_CP054020.1"/>
</dbReference>
<dbReference type="InterPro" id="IPR020084">
    <property type="entry name" value="NUDIX_hydrolase_CS"/>
</dbReference>
<keyword evidence="5" id="KW-1185">Reference proteome</keyword>
<evidence type="ECO:0000256" key="2">
    <source>
        <dbReference type="ARBA" id="ARBA00022801"/>
    </source>
</evidence>
<dbReference type="Gene3D" id="3.90.79.10">
    <property type="entry name" value="Nucleoside Triphosphate Pyrophosphohydrolase"/>
    <property type="match status" value="1"/>
</dbReference>
<proteinExistence type="predicted"/>
<dbReference type="Pfam" id="PF00293">
    <property type="entry name" value="NUDIX"/>
    <property type="match status" value="1"/>
</dbReference>
<name>A0A7D4P2T8_9GAMM</name>
<sequence length="152" mass="17266">MVRSKNTAKGVLIEHDKILFIRKEYSDGRRIYTLPGGTQEPGEALQDTVVREVWEEVGARVRVKGLAKVYEHQRPSKSDPQTLKHKVEFAFVCELTEPYTPHNGSHPDPSQVDVEWLTLGELADKTLDPRPLADLLQDISKHVGPLYRNLLD</sequence>
<dbReference type="InterPro" id="IPR000086">
    <property type="entry name" value="NUDIX_hydrolase_dom"/>
</dbReference>
<evidence type="ECO:0000259" key="3">
    <source>
        <dbReference type="PROSITE" id="PS51462"/>
    </source>
</evidence>
<accession>A0A7D4P2T8</accession>
<dbReference type="EMBL" id="CP054020">
    <property type="protein sequence ID" value="QKI88156.1"/>
    <property type="molecule type" value="Genomic_DNA"/>
</dbReference>
<comment type="cofactor">
    <cofactor evidence="1">
        <name>Mg(2+)</name>
        <dbReference type="ChEBI" id="CHEBI:18420"/>
    </cofactor>
</comment>
<protein>
    <submittedName>
        <fullName evidence="4">NUDIX domain-containing protein</fullName>
    </submittedName>
</protein>
<dbReference type="PROSITE" id="PS00893">
    <property type="entry name" value="NUDIX_BOX"/>
    <property type="match status" value="1"/>
</dbReference>
<dbReference type="KEGG" id="txa:HQN79_00505"/>
<organism evidence="4 5">
    <name type="scientific">Thiomicrorhabdus xiamenensis</name>
    <dbReference type="NCBI Taxonomy" id="2739063"/>
    <lineage>
        <taxon>Bacteria</taxon>
        <taxon>Pseudomonadati</taxon>
        <taxon>Pseudomonadota</taxon>
        <taxon>Gammaproteobacteria</taxon>
        <taxon>Thiotrichales</taxon>
        <taxon>Piscirickettsiaceae</taxon>
        <taxon>Thiomicrorhabdus</taxon>
    </lineage>
</organism>
<evidence type="ECO:0000256" key="1">
    <source>
        <dbReference type="ARBA" id="ARBA00001946"/>
    </source>
</evidence>
<dbReference type="PROSITE" id="PS51462">
    <property type="entry name" value="NUDIX"/>
    <property type="match status" value="1"/>
</dbReference>
<dbReference type="SUPFAM" id="SSF55811">
    <property type="entry name" value="Nudix"/>
    <property type="match status" value="1"/>
</dbReference>
<evidence type="ECO:0000313" key="4">
    <source>
        <dbReference type="EMBL" id="QKI88156.1"/>
    </source>
</evidence>
<dbReference type="InterPro" id="IPR015797">
    <property type="entry name" value="NUDIX_hydrolase-like_dom_sf"/>
</dbReference>
<dbReference type="PANTHER" id="PTHR43046:SF14">
    <property type="entry name" value="MUTT_NUDIX FAMILY PROTEIN"/>
    <property type="match status" value="1"/>
</dbReference>
<evidence type="ECO:0000313" key="5">
    <source>
        <dbReference type="Proteomes" id="UP000504724"/>
    </source>
</evidence>
<dbReference type="GO" id="GO:0016787">
    <property type="term" value="F:hydrolase activity"/>
    <property type="evidence" value="ECO:0007669"/>
    <property type="project" value="UniProtKB-KW"/>
</dbReference>
<keyword evidence="2" id="KW-0378">Hydrolase</keyword>